<dbReference type="Pfam" id="PF17775">
    <property type="entry name" value="YchJ_M-like"/>
    <property type="match status" value="1"/>
</dbReference>
<dbReference type="Proteomes" id="UP000265619">
    <property type="component" value="Unassembled WGS sequence"/>
</dbReference>
<evidence type="ECO:0000259" key="1">
    <source>
        <dbReference type="Pfam" id="PF17775"/>
    </source>
</evidence>
<dbReference type="InterPro" id="IPR048469">
    <property type="entry name" value="YchJ-like_M"/>
</dbReference>
<name>A0A9X8GXD8_9BURK</name>
<dbReference type="RefSeq" id="WP_119552489.1">
    <property type="nucleotide sequence ID" value="NZ_QXMN01000003.1"/>
</dbReference>
<feature type="domain" description="YchJ-like middle NTF2-like" evidence="1">
    <location>
        <begin position="43"/>
        <end position="136"/>
    </location>
</feature>
<keyword evidence="3" id="KW-1185">Reference proteome</keyword>
<dbReference type="Gene3D" id="3.10.450.50">
    <property type="match status" value="1"/>
</dbReference>
<dbReference type="EMBL" id="QXMN01000003">
    <property type="protein sequence ID" value="RIX84233.1"/>
    <property type="molecule type" value="Genomic_DNA"/>
</dbReference>
<dbReference type="OrthoDB" id="21421at2"/>
<dbReference type="InterPro" id="IPR032710">
    <property type="entry name" value="NTF2-like_dom_sf"/>
</dbReference>
<evidence type="ECO:0000313" key="3">
    <source>
        <dbReference type="Proteomes" id="UP000265619"/>
    </source>
</evidence>
<accession>A0A9X8GXD8</accession>
<organism evidence="2 3">
    <name type="scientific">Acidovorax cavernicola</name>
    <dbReference type="NCBI Taxonomy" id="1675792"/>
    <lineage>
        <taxon>Bacteria</taxon>
        <taxon>Pseudomonadati</taxon>
        <taxon>Pseudomonadota</taxon>
        <taxon>Betaproteobacteria</taxon>
        <taxon>Burkholderiales</taxon>
        <taxon>Comamonadaceae</taxon>
        <taxon>Acidovorax</taxon>
    </lineage>
</organism>
<dbReference type="AlphaFoldDB" id="A0A9X8GXD8"/>
<gene>
    <name evidence="2" type="ORF">D3H34_05880</name>
</gene>
<protein>
    <recommendedName>
        <fullName evidence="1">YchJ-like middle NTF2-like domain-containing protein</fullName>
    </recommendedName>
</protein>
<evidence type="ECO:0000313" key="2">
    <source>
        <dbReference type="EMBL" id="RIX84233.1"/>
    </source>
</evidence>
<comment type="caution">
    <text evidence="2">The sequence shown here is derived from an EMBL/GenBank/DDBJ whole genome shotgun (WGS) entry which is preliminary data.</text>
</comment>
<dbReference type="SUPFAM" id="SSF54427">
    <property type="entry name" value="NTF2-like"/>
    <property type="match status" value="1"/>
</dbReference>
<reference evidence="2 3" key="1">
    <citation type="submission" date="2018-09" db="EMBL/GenBank/DDBJ databases">
        <title>Acidovorax cavernicola nov. sp. isolated from Gruta de las Maravillas (Aracena, Spain).</title>
        <authorList>
            <person name="Jurado V."/>
            <person name="Gutierrez-Patricio S."/>
            <person name="Gonzalez-Pimentel J.L."/>
            <person name="Miller A.Z."/>
            <person name="Laiz L."/>
            <person name="Saiz-Jimenez C."/>
        </authorList>
    </citation>
    <scope>NUCLEOTIDE SEQUENCE [LARGE SCALE GENOMIC DNA]</scope>
    <source>
        <strain evidence="2 3">1011MAR4D40.2</strain>
    </source>
</reference>
<sequence>MSASDPFSGPCPCGRTDRRDKPIAHALCCGRYLDDFDNTPAPDAESLMRSRYSAFVLTRGEYLLATWHPSKRPASIEFEPGVKWLGLDIRSRSVLDADHAEVEFVARQRGATGVAFRLHERSRFVRENERWFYVDGDLHQPPG</sequence>
<proteinExistence type="predicted"/>